<dbReference type="GO" id="GO:0015627">
    <property type="term" value="C:type II protein secretion system complex"/>
    <property type="evidence" value="ECO:0007669"/>
    <property type="project" value="InterPro"/>
</dbReference>
<dbReference type="AlphaFoldDB" id="A0A0R0DDH2"/>
<dbReference type="PANTHER" id="PTHR38779:SF2">
    <property type="entry name" value="TYPE II SECRETION SYSTEM PROTEIN I-RELATED"/>
    <property type="match status" value="1"/>
</dbReference>
<keyword evidence="4" id="KW-0488">Methylation</keyword>
<comment type="similarity">
    <text evidence="2">Belongs to the GSP I family.</text>
</comment>
<evidence type="ECO:0000256" key="2">
    <source>
        <dbReference type="ARBA" id="ARBA00008358"/>
    </source>
</evidence>
<dbReference type="EMBL" id="LDJM01000026">
    <property type="protein sequence ID" value="KRG76014.1"/>
    <property type="molecule type" value="Genomic_DNA"/>
</dbReference>
<name>A0A0R0DDH2_9GAMM</name>
<organism evidence="10 11">
    <name type="scientific">Stenotrophomonas ginsengisoli</name>
    <dbReference type="NCBI Taxonomy" id="336566"/>
    <lineage>
        <taxon>Bacteria</taxon>
        <taxon>Pseudomonadati</taxon>
        <taxon>Pseudomonadota</taxon>
        <taxon>Gammaproteobacteria</taxon>
        <taxon>Lysobacterales</taxon>
        <taxon>Lysobacteraceae</taxon>
        <taxon>Stenotrophomonas</taxon>
    </lineage>
</organism>
<evidence type="ECO:0000256" key="3">
    <source>
        <dbReference type="ARBA" id="ARBA00022475"/>
    </source>
</evidence>
<dbReference type="OrthoDB" id="7864109at2"/>
<keyword evidence="6 9" id="KW-0812">Transmembrane</keyword>
<evidence type="ECO:0000256" key="7">
    <source>
        <dbReference type="ARBA" id="ARBA00022989"/>
    </source>
</evidence>
<evidence type="ECO:0008006" key="12">
    <source>
        <dbReference type="Google" id="ProtNLM"/>
    </source>
</evidence>
<dbReference type="PANTHER" id="PTHR38779">
    <property type="entry name" value="TYPE II SECRETION SYSTEM PROTEIN I-RELATED"/>
    <property type="match status" value="1"/>
</dbReference>
<evidence type="ECO:0000313" key="10">
    <source>
        <dbReference type="EMBL" id="KRG76014.1"/>
    </source>
</evidence>
<evidence type="ECO:0000256" key="6">
    <source>
        <dbReference type="ARBA" id="ARBA00022692"/>
    </source>
</evidence>
<evidence type="ECO:0000256" key="9">
    <source>
        <dbReference type="SAM" id="Phobius"/>
    </source>
</evidence>
<reference evidence="10 11" key="1">
    <citation type="submission" date="2015-05" db="EMBL/GenBank/DDBJ databases">
        <title>Genome sequencing and analysis of members of genus Stenotrophomonas.</title>
        <authorList>
            <person name="Patil P.P."/>
            <person name="Midha S."/>
            <person name="Patil P.B."/>
        </authorList>
    </citation>
    <scope>NUCLEOTIDE SEQUENCE [LARGE SCALE GENOMIC DNA]</scope>
    <source>
        <strain evidence="10 11">DSM 24757</strain>
    </source>
</reference>
<dbReference type="GO" id="GO:0015628">
    <property type="term" value="P:protein secretion by the type II secretion system"/>
    <property type="evidence" value="ECO:0007669"/>
    <property type="project" value="InterPro"/>
</dbReference>
<keyword evidence="7 9" id="KW-1133">Transmembrane helix</keyword>
<dbReference type="RefSeq" id="WP_057638349.1">
    <property type="nucleotide sequence ID" value="NZ_LDJM01000026.1"/>
</dbReference>
<gene>
    <name evidence="10" type="ORF">ABB30_10985</name>
</gene>
<feature type="transmembrane region" description="Helical" evidence="9">
    <location>
        <begin position="6"/>
        <end position="31"/>
    </location>
</feature>
<keyword evidence="3" id="KW-1003">Cell membrane</keyword>
<evidence type="ECO:0000256" key="5">
    <source>
        <dbReference type="ARBA" id="ARBA00022519"/>
    </source>
</evidence>
<dbReference type="Proteomes" id="UP000050956">
    <property type="component" value="Unassembled WGS sequence"/>
</dbReference>
<dbReference type="InterPro" id="IPR010052">
    <property type="entry name" value="T2SS_protein-GspI"/>
</dbReference>
<evidence type="ECO:0000256" key="4">
    <source>
        <dbReference type="ARBA" id="ARBA00022481"/>
    </source>
</evidence>
<proteinExistence type="inferred from homology"/>
<comment type="caution">
    <text evidence="10">The sequence shown here is derived from an EMBL/GenBank/DDBJ whole genome shotgun (WGS) entry which is preliminary data.</text>
</comment>
<protein>
    <recommendedName>
        <fullName evidence="12">General secretion pathway protein GspI</fullName>
    </recommendedName>
</protein>
<dbReference type="PATRIC" id="fig|336566.3.peg.1619"/>
<evidence type="ECO:0000313" key="11">
    <source>
        <dbReference type="Proteomes" id="UP000050956"/>
    </source>
</evidence>
<dbReference type="NCBIfam" id="NF047828">
    <property type="entry name" value="T3SSXpsI"/>
    <property type="match status" value="1"/>
</dbReference>
<accession>A0A0R0DDH2</accession>
<evidence type="ECO:0000256" key="8">
    <source>
        <dbReference type="ARBA" id="ARBA00023136"/>
    </source>
</evidence>
<keyword evidence="8 9" id="KW-0472">Membrane</keyword>
<dbReference type="STRING" id="336566.ABB30_10985"/>
<keyword evidence="5" id="KW-0997">Cell inner membrane</keyword>
<dbReference type="InterPro" id="IPR012902">
    <property type="entry name" value="N_methyl_site"/>
</dbReference>
<sequence length="132" mass="14361">MTSRHAGYSLLEVLVAFALLAGALTVLLSALSTASRQVRMGEDAGRARLHAQSLLTTLGVEQPLQPGSQSGQWEQGRYRWQLQIQPWEGNGSGPAQGSDSLLQLQLQVRWGERAGEQLQLQTLRLATAEALQ</sequence>
<dbReference type="GO" id="GO:0005886">
    <property type="term" value="C:plasma membrane"/>
    <property type="evidence" value="ECO:0007669"/>
    <property type="project" value="UniProtKB-SubCell"/>
</dbReference>
<dbReference type="PROSITE" id="PS00409">
    <property type="entry name" value="PROKAR_NTER_METHYL"/>
    <property type="match status" value="1"/>
</dbReference>
<evidence type="ECO:0000256" key="1">
    <source>
        <dbReference type="ARBA" id="ARBA00004377"/>
    </source>
</evidence>
<keyword evidence="11" id="KW-1185">Reference proteome</keyword>
<comment type="subcellular location">
    <subcellularLocation>
        <location evidence="1">Cell inner membrane</location>
        <topology evidence="1">Single-pass membrane protein</topology>
    </subcellularLocation>
</comment>